<dbReference type="InterPro" id="IPR003959">
    <property type="entry name" value="ATPase_AAA_core"/>
</dbReference>
<accession>A0AAF0I8I0</accession>
<dbReference type="Pfam" id="PF00004">
    <property type="entry name" value="AAA"/>
    <property type="match status" value="1"/>
</dbReference>
<dbReference type="GO" id="GO:0005524">
    <property type="term" value="F:ATP binding"/>
    <property type="evidence" value="ECO:0007669"/>
    <property type="project" value="InterPro"/>
</dbReference>
<dbReference type="GO" id="GO:0016887">
    <property type="term" value="F:ATP hydrolysis activity"/>
    <property type="evidence" value="ECO:0007669"/>
    <property type="project" value="InterPro"/>
</dbReference>
<feature type="domain" description="ATPase AAA-type core" evidence="1">
    <location>
        <begin position="5"/>
        <end position="87"/>
    </location>
</feature>
<protein>
    <submittedName>
        <fullName evidence="2">AAA family ATPase</fullName>
    </submittedName>
</protein>
<dbReference type="KEGG" id="vie:OL234_04565"/>
<sequence>MKIHIVGPVGCGKTRLAVALAQNFDIPHYELNAIMLKDDTGKLEQDSATAKAQLTKQLLSSSWIFESSVDELFDNYFSEADIIVVLDTPSYKNRWQIVSGFFKEKLNNVKNKIAYDNKFDKTFNDMKKQLQAEKEYRKVKRGNLIDQLMPFESKVIVYTSANIAFEDLVEHVLKDD</sequence>
<dbReference type="RefSeq" id="WP_275469973.1">
    <property type="nucleotide sequence ID" value="NZ_CP110232.1"/>
</dbReference>
<dbReference type="InterPro" id="IPR027417">
    <property type="entry name" value="P-loop_NTPase"/>
</dbReference>
<evidence type="ECO:0000259" key="1">
    <source>
        <dbReference type="Pfam" id="PF00004"/>
    </source>
</evidence>
<dbReference type="PANTHER" id="PTHR37816">
    <property type="entry name" value="YALI0E33011P"/>
    <property type="match status" value="1"/>
</dbReference>
<evidence type="ECO:0000313" key="3">
    <source>
        <dbReference type="Proteomes" id="UP001179647"/>
    </source>
</evidence>
<dbReference type="InterPro" id="IPR052922">
    <property type="entry name" value="Cytidylate_Kinase-2"/>
</dbReference>
<dbReference type="EMBL" id="CP110232">
    <property type="protein sequence ID" value="WEG74174.1"/>
    <property type="molecule type" value="Genomic_DNA"/>
</dbReference>
<name>A0AAF0I8I0_9ENTE</name>
<dbReference type="AlphaFoldDB" id="A0AAF0I8I0"/>
<organism evidence="2 3">
    <name type="scientific">Vagococcus intermedius</name>
    <dbReference type="NCBI Taxonomy" id="2991418"/>
    <lineage>
        <taxon>Bacteria</taxon>
        <taxon>Bacillati</taxon>
        <taxon>Bacillota</taxon>
        <taxon>Bacilli</taxon>
        <taxon>Lactobacillales</taxon>
        <taxon>Enterococcaceae</taxon>
        <taxon>Vagococcus</taxon>
    </lineage>
</organism>
<reference evidence="2" key="1">
    <citation type="submission" date="2022-10" db="EMBL/GenBank/DDBJ databases">
        <title>Vagococcus sp. isolated from poultry meat.</title>
        <authorList>
            <person name="Johansson P."/>
            <person name="Bjorkroth J."/>
        </authorList>
    </citation>
    <scope>NUCLEOTIDE SEQUENCE</scope>
    <source>
        <strain evidence="2">STAA11</strain>
    </source>
</reference>
<dbReference type="SUPFAM" id="SSF52540">
    <property type="entry name" value="P-loop containing nucleoside triphosphate hydrolases"/>
    <property type="match status" value="1"/>
</dbReference>
<dbReference type="Proteomes" id="UP001179647">
    <property type="component" value="Chromosome"/>
</dbReference>
<dbReference type="PANTHER" id="PTHR37816:SF2">
    <property type="entry name" value="DNA TOPOLOGY MODULATION PROTEIN FLAR-RELATED PROTEIN"/>
    <property type="match status" value="1"/>
</dbReference>
<gene>
    <name evidence="2" type="ORF">OL234_04565</name>
</gene>
<keyword evidence="3" id="KW-1185">Reference proteome</keyword>
<dbReference type="Gene3D" id="3.40.50.300">
    <property type="entry name" value="P-loop containing nucleotide triphosphate hydrolases"/>
    <property type="match status" value="1"/>
</dbReference>
<evidence type="ECO:0000313" key="2">
    <source>
        <dbReference type="EMBL" id="WEG74174.1"/>
    </source>
</evidence>
<proteinExistence type="predicted"/>